<evidence type="ECO:0000313" key="10">
    <source>
        <dbReference type="Proteomes" id="UP000827889"/>
    </source>
</evidence>
<dbReference type="PANTHER" id="PTHR33463:SF221">
    <property type="entry name" value="LEUCINE-RICH REPEAT DOMAIN, L DOMAIN-CONTAINING PROTEIN"/>
    <property type="match status" value="1"/>
</dbReference>
<dbReference type="PROSITE" id="PS51450">
    <property type="entry name" value="LRR"/>
    <property type="match status" value="1"/>
</dbReference>
<evidence type="ECO:0000256" key="2">
    <source>
        <dbReference type="ARBA" id="ARBA00022614"/>
    </source>
</evidence>
<proteinExistence type="inferred from homology"/>
<dbReference type="SMART" id="SM00369">
    <property type="entry name" value="LRR_TYP"/>
    <property type="match status" value="3"/>
</dbReference>
<feature type="region of interest" description="Disordered" evidence="7">
    <location>
        <begin position="1"/>
        <end position="63"/>
    </location>
</feature>
<dbReference type="Pfam" id="PF23247">
    <property type="entry name" value="LRR_RPS2"/>
    <property type="match status" value="1"/>
</dbReference>
<dbReference type="InterPro" id="IPR042197">
    <property type="entry name" value="Apaf_helical"/>
</dbReference>
<dbReference type="InterPro" id="IPR050905">
    <property type="entry name" value="Plant_NBS-LRR"/>
</dbReference>
<evidence type="ECO:0000259" key="8">
    <source>
        <dbReference type="Pfam" id="PF00931"/>
    </source>
</evidence>
<dbReference type="InterPro" id="IPR032675">
    <property type="entry name" value="LRR_dom_sf"/>
</dbReference>
<keyword evidence="6" id="KW-0067">ATP-binding</keyword>
<dbReference type="SUPFAM" id="SSF52058">
    <property type="entry name" value="L domain-like"/>
    <property type="match status" value="1"/>
</dbReference>
<dbReference type="Pfam" id="PF00931">
    <property type="entry name" value="NB-ARC"/>
    <property type="match status" value="1"/>
</dbReference>
<dbReference type="Pfam" id="PF13855">
    <property type="entry name" value="LRR_8"/>
    <property type="match status" value="1"/>
</dbReference>
<organism evidence="10 11">
    <name type="scientific">Rhodamnia argentea</name>
    <dbReference type="NCBI Taxonomy" id="178133"/>
    <lineage>
        <taxon>Eukaryota</taxon>
        <taxon>Viridiplantae</taxon>
        <taxon>Streptophyta</taxon>
        <taxon>Embryophyta</taxon>
        <taxon>Tracheophyta</taxon>
        <taxon>Spermatophyta</taxon>
        <taxon>Magnoliopsida</taxon>
        <taxon>eudicotyledons</taxon>
        <taxon>Gunneridae</taxon>
        <taxon>Pentapetalae</taxon>
        <taxon>rosids</taxon>
        <taxon>malvids</taxon>
        <taxon>Myrtales</taxon>
        <taxon>Myrtaceae</taxon>
        <taxon>Myrtoideae</taxon>
        <taxon>Myrteae</taxon>
        <taxon>Australasian group</taxon>
        <taxon>Rhodamnia</taxon>
    </lineage>
</organism>
<evidence type="ECO:0000313" key="11">
    <source>
        <dbReference type="RefSeq" id="XP_048130970.1"/>
    </source>
</evidence>
<dbReference type="SUPFAM" id="SSF52540">
    <property type="entry name" value="P-loop containing nucleoside triphosphate hydrolases"/>
    <property type="match status" value="1"/>
</dbReference>
<keyword evidence="2" id="KW-0433">Leucine-rich repeat</keyword>
<dbReference type="InterPro" id="IPR003591">
    <property type="entry name" value="Leu-rich_rpt_typical-subtyp"/>
</dbReference>
<dbReference type="Gene3D" id="1.10.8.430">
    <property type="entry name" value="Helical domain of apoptotic protease-activating factors"/>
    <property type="match status" value="1"/>
</dbReference>
<sequence>MTDPRNAEEGEPDAEVPRGEGGPVTEVPQGEMPSSTDPFLELFEEKPNDKRKRSFCADESPVGDSKRIKVCFAGVRSEALEALKGERALESSNRQGNDEGPSNLAQGSHQPGTASNEDSSRETSIAAMPYLSSGAGSSAFLPLTETNSPNQSLAALTDLPRLKAEEGEPNTELPHGARTHVAPAVSRPGTHRLADTTMTSLKRNLGELISSRLAAMNKLKSKWRRIEEEYWRVARAIEEGISFPPEKVAEVEELSKGIEEICLVLGRFWPEGKALASRSKTYPSATVELLGKEARRKVHEILFYLMEDDVSIIGVYGMGGVGKTAILRHVYNTLHEGLALDVFWVAVPQDFSVYALQEEIASAVGLVNLSNEKDMKRRADLLYGHLNVKNGPVLILDGLWMHFEAKDVGIPVETGNVKLVVTTRSLDVCSMMQCQKQIKIELLDMEDSWELFLKMLCFAGEVPKEVEQIARSLVDRCYGLPLGIIEIASRMKGIEKVHEWRGMLGKLEDSRMELDVFKSLQLSYWKLGDDQVRRCFLHLVLCFGQEEALLAGSRVDLIESFIDEGLLGGSATRQGLHDLGNTILDKIRRACLLDPERNDLYLHPLTRGMALDIVRTTHIVKDHMGLKEIPEEVFWRDCLEKVFLQGNKIEEIPEGISPNCPKLTGLYLSANVVLGFIHETFFRHLKGLTVLDLSETQITELPDSISQLESLEALLLRNCVELRFIPYVGKLGCLRKLDLQGCESLEEAPEGMEMLVNLRYLDLDGTGIETLSEGVLGKLVSLQYLAIKMLRAGEGVKLTEVEALICSVANVETFNACLGTLERNSSRRYSLAVGPPDKHFFCSLDETERYIHIDSCDHIAASADGTSGDGCALLPKSVQSLELSRCHKMKRLMEPEGLTTSLPNLQEIRIYSCEKVEEIICGPLPRGVTCGLTYIGIEACNNMKRVLLTQDMLLHLPFLHEISVSDCKGMEVIIGTVAKMTHCCFPKLRKLALRNLPELKSVCDGTTSCDSLEWISIDNCPKVKRIPLQLPLHDNGLPSPPPSLRQIRINRQTWESLEWDHPLARSSLELVKFLGKSPTKFAAPFILSISLGPYP</sequence>
<dbReference type="InterPro" id="IPR027417">
    <property type="entry name" value="P-loop_NTPase"/>
</dbReference>
<keyword evidence="4" id="KW-0547">Nucleotide-binding</keyword>
<dbReference type="Proteomes" id="UP000827889">
    <property type="component" value="Chromosome 2"/>
</dbReference>
<dbReference type="PRINTS" id="PR00364">
    <property type="entry name" value="DISEASERSIST"/>
</dbReference>
<dbReference type="Gene3D" id="3.80.10.10">
    <property type="entry name" value="Ribonuclease Inhibitor"/>
    <property type="match status" value="2"/>
</dbReference>
<feature type="region of interest" description="Disordered" evidence="7">
    <location>
        <begin position="86"/>
        <end position="122"/>
    </location>
</feature>
<keyword evidence="10" id="KW-1185">Reference proteome</keyword>
<evidence type="ECO:0000256" key="4">
    <source>
        <dbReference type="ARBA" id="ARBA00022741"/>
    </source>
</evidence>
<comment type="similarity">
    <text evidence="1">Belongs to the disease resistance NB-LRR family.</text>
</comment>
<evidence type="ECO:0000256" key="1">
    <source>
        <dbReference type="ARBA" id="ARBA00008894"/>
    </source>
</evidence>
<dbReference type="InterPro" id="IPR002182">
    <property type="entry name" value="NB-ARC"/>
</dbReference>
<dbReference type="InterPro" id="IPR001611">
    <property type="entry name" value="Leu-rich_rpt"/>
</dbReference>
<dbReference type="RefSeq" id="XP_048130970.1">
    <property type="nucleotide sequence ID" value="XM_048275013.1"/>
</dbReference>
<keyword evidence="3" id="KW-0677">Repeat</keyword>
<evidence type="ECO:0000256" key="3">
    <source>
        <dbReference type="ARBA" id="ARBA00022737"/>
    </source>
</evidence>
<evidence type="ECO:0000256" key="5">
    <source>
        <dbReference type="ARBA" id="ARBA00022821"/>
    </source>
</evidence>
<feature type="domain" description="NB-ARC" evidence="8">
    <location>
        <begin position="297"/>
        <end position="454"/>
    </location>
</feature>
<feature type="domain" description="Disease resistance protein At4g27190-like leucine-rich repeats" evidence="9">
    <location>
        <begin position="916"/>
        <end position="1026"/>
    </location>
</feature>
<reference evidence="11" key="2">
    <citation type="submission" date="2025-08" db="UniProtKB">
        <authorList>
            <consortium name="RefSeq"/>
        </authorList>
    </citation>
    <scope>IDENTIFICATION</scope>
    <source>
        <tissue evidence="11">Leaf</tissue>
    </source>
</reference>
<dbReference type="Gene3D" id="3.40.50.300">
    <property type="entry name" value="P-loop containing nucleotide triphosphate hydrolases"/>
    <property type="match status" value="1"/>
</dbReference>
<evidence type="ECO:0000256" key="7">
    <source>
        <dbReference type="SAM" id="MobiDB-lite"/>
    </source>
</evidence>
<keyword evidence="5" id="KW-0611">Plant defense</keyword>
<name>A0ABM3H2Z1_9MYRT</name>
<dbReference type="PANTHER" id="PTHR33463">
    <property type="entry name" value="NB-ARC DOMAIN-CONTAINING PROTEIN-RELATED"/>
    <property type="match status" value="1"/>
</dbReference>
<gene>
    <name evidence="11" type="primary">LOC115749854</name>
</gene>
<reference evidence="10" key="1">
    <citation type="submission" date="2025-05" db="UniProtKB">
        <authorList>
            <consortium name="RefSeq"/>
        </authorList>
    </citation>
    <scope>NUCLEOTIDE SEQUENCE [LARGE SCALE GENOMIC DNA]</scope>
</reference>
<accession>A0ABM3H2Z1</accession>
<protein>
    <submittedName>
        <fullName evidence="11">Probable disease resistance protein At4g27220 isoform X1</fullName>
    </submittedName>
</protein>
<dbReference type="GeneID" id="115749854"/>
<evidence type="ECO:0000259" key="9">
    <source>
        <dbReference type="Pfam" id="PF23247"/>
    </source>
</evidence>
<evidence type="ECO:0000256" key="6">
    <source>
        <dbReference type="ARBA" id="ARBA00022840"/>
    </source>
</evidence>
<dbReference type="InterPro" id="IPR057135">
    <property type="entry name" value="At4g27190-like_LRR"/>
</dbReference>
<feature type="compositionally biased region" description="Polar residues" evidence="7">
    <location>
        <begin position="103"/>
        <end position="117"/>
    </location>
</feature>